<evidence type="ECO:0000259" key="5">
    <source>
        <dbReference type="PROSITE" id="PS51832"/>
    </source>
</evidence>
<dbReference type="SUPFAM" id="SSF55073">
    <property type="entry name" value="Nucleotide cyclase"/>
    <property type="match status" value="1"/>
</dbReference>
<dbReference type="NCBIfam" id="TIGR00254">
    <property type="entry name" value="GGDEF"/>
    <property type="match status" value="1"/>
</dbReference>
<dbReference type="InterPro" id="IPR029787">
    <property type="entry name" value="Nucleotide_cyclase"/>
</dbReference>
<dbReference type="SMART" id="SM00086">
    <property type="entry name" value="PAC"/>
    <property type="match status" value="4"/>
</dbReference>
<dbReference type="InterPro" id="IPR052020">
    <property type="entry name" value="Cyclic_di-GMP/3'3'-cGAMP_PDE"/>
</dbReference>
<organism evidence="6 7">
    <name type="scientific">Candidatus Ghiorseimicrobium undicola</name>
    <dbReference type="NCBI Taxonomy" id="1974746"/>
    <lineage>
        <taxon>Bacteria</taxon>
        <taxon>Pseudomonadati</taxon>
        <taxon>Candidatus Omnitrophota</taxon>
        <taxon>Candidatus Ghiorseimicrobium</taxon>
    </lineage>
</organism>
<dbReference type="PROSITE" id="PS50112">
    <property type="entry name" value="PAS"/>
    <property type="match status" value="1"/>
</dbReference>
<dbReference type="Pfam" id="PF13487">
    <property type="entry name" value="HD_5"/>
    <property type="match status" value="1"/>
</dbReference>
<dbReference type="NCBIfam" id="TIGR00229">
    <property type="entry name" value="sensory_box"/>
    <property type="match status" value="2"/>
</dbReference>
<dbReference type="SMART" id="SM00267">
    <property type="entry name" value="GGDEF"/>
    <property type="match status" value="1"/>
</dbReference>
<gene>
    <name evidence="6" type="ORF">COV72_08485</name>
</gene>
<evidence type="ECO:0000259" key="3">
    <source>
        <dbReference type="PROSITE" id="PS50113"/>
    </source>
</evidence>
<proteinExistence type="predicted"/>
<dbReference type="InterPro" id="IPR013656">
    <property type="entry name" value="PAS_4"/>
</dbReference>
<feature type="domain" description="PAC" evidence="3">
    <location>
        <begin position="474"/>
        <end position="524"/>
    </location>
</feature>
<dbReference type="Pfam" id="PF08448">
    <property type="entry name" value="PAS_4"/>
    <property type="match status" value="1"/>
</dbReference>
<sequence length="1084" mass="123855">MGKNLEKKTKVFKSHKTGIAMFMNREKSIGKMVGKLLYDSNMGAVIINPRMELVWFNKVFEEGFPQVKLKANPVCYKLLFSKSRKNICDNCPAIKTFKTGKVSFSETGVCSDGKIYNLTSTPKKDKSGKVIYVIETMQDITARKAEENKILHQKEFLYSAIESLSHPFYVVDAKDYTIKLANSTAQLGELSPKSTCYGITHKSGRPCFKDGYPCTLQEVKKTKKPVVVEHVHYDKKGEARHVEVHAYPIFDKKGKVMQIIEYCLDITKQKKAQEALNLSEKKYRDLTENAIVGIYKTNLKGDILYANKALADIFDFMPLEKIMHFNMAGFYKSRNDYEAFIQLLKMKGKVEGLELEILTEAKIIKHILVDALLEDDEISGMVMDITRRKHAERALRESEANYSDIFNFANDIIVIYDIKSAKVVNANKKMLDIFAYSELEIKKMDICDLSLGYPPYSKKELYNFVAEAIDGKPQVFEWRCKTKEAGLFWAEISLKHIVLNQRQSILAIIRDISERKKSEGMLHESSRRYHALFEDSPVALLEEDFSNIKIFIDLLKKKGIVDFRAYFEANPDAITDCMSMVKILDANKSALTLFEADDKNTLISNPKMTLAEESLTMFKEELIAIGEGKSVFDCELIVFTLKGNKIDVYVKWSVPPIYEQTLAKTLVSFVNITERKHTERKLKEINKELIKSSRRLNELVLRDYHTGVYNHRYLAEVIETEFVRANRYTQSLSVIMLDIDYFKSINKVYGHEFGDLVLKQFARQLKRMVRRYDIIIRFGGEEFVIICPGIDVSSAINLSQRLSDAISLYNFGNNDTSIRLKLSMSVVSYPEDRAAKGMELVELADKILDKAKYDGGGRVYSHADILKNKKENYMDKSVEEDVSFLKGKLDKLTRQTNQSLMEAVFAFAKTIELKDHYTGEHVENTVEYADSIAKALMLSKEDIVLIRQAAALHDLGKVGISEKILLKRTPLSGEEFEEIKKHPQIAVDIIRPVHFLRSMIPLMLYHHEKWDGTGYPSGLRGEDIPMGARIIAIADVYQALISDRPYRKAYSKDEAIKIIKDGAGSQFDPAIVNAFMPILEKNEI</sequence>
<dbReference type="CDD" id="cd01949">
    <property type="entry name" value="GGDEF"/>
    <property type="match status" value="1"/>
</dbReference>
<evidence type="ECO:0000313" key="7">
    <source>
        <dbReference type="Proteomes" id="UP000229641"/>
    </source>
</evidence>
<dbReference type="InterPro" id="IPR043128">
    <property type="entry name" value="Rev_trsase/Diguanyl_cyclase"/>
</dbReference>
<dbReference type="SMART" id="SM00471">
    <property type="entry name" value="HDc"/>
    <property type="match status" value="1"/>
</dbReference>
<evidence type="ECO:0000256" key="1">
    <source>
        <dbReference type="SAM" id="Coils"/>
    </source>
</evidence>
<dbReference type="Proteomes" id="UP000229641">
    <property type="component" value="Unassembled WGS sequence"/>
</dbReference>
<dbReference type="InterPro" id="IPR035965">
    <property type="entry name" value="PAS-like_dom_sf"/>
</dbReference>
<dbReference type="CDD" id="cd00077">
    <property type="entry name" value="HDc"/>
    <property type="match status" value="1"/>
</dbReference>
<dbReference type="PANTHER" id="PTHR45228">
    <property type="entry name" value="CYCLIC DI-GMP PHOSPHODIESTERASE TM_0186-RELATED"/>
    <property type="match status" value="1"/>
</dbReference>
<dbReference type="InterPro" id="IPR000160">
    <property type="entry name" value="GGDEF_dom"/>
</dbReference>
<dbReference type="SMART" id="SM00091">
    <property type="entry name" value="PAS"/>
    <property type="match status" value="2"/>
</dbReference>
<dbReference type="PANTHER" id="PTHR45228:SF8">
    <property type="entry name" value="TWO-COMPONENT RESPONSE REGULATOR-RELATED"/>
    <property type="match status" value="1"/>
</dbReference>
<name>A0A2H0LXD8_9BACT</name>
<dbReference type="PROSITE" id="PS50113">
    <property type="entry name" value="PAC"/>
    <property type="match status" value="3"/>
</dbReference>
<dbReference type="InterPro" id="IPR000700">
    <property type="entry name" value="PAS-assoc_C"/>
</dbReference>
<evidence type="ECO:0008006" key="8">
    <source>
        <dbReference type="Google" id="ProtNLM"/>
    </source>
</evidence>
<evidence type="ECO:0000313" key="6">
    <source>
        <dbReference type="EMBL" id="PIQ88334.1"/>
    </source>
</evidence>
<dbReference type="Gene3D" id="3.30.70.270">
    <property type="match status" value="1"/>
</dbReference>
<reference evidence="6 7" key="1">
    <citation type="submission" date="2017-09" db="EMBL/GenBank/DDBJ databases">
        <title>Depth-based differentiation of microbial function through sediment-hosted aquifers and enrichment of novel symbionts in the deep terrestrial subsurface.</title>
        <authorList>
            <person name="Probst A.J."/>
            <person name="Ladd B."/>
            <person name="Jarett J.K."/>
            <person name="Geller-Mcgrath D.E."/>
            <person name="Sieber C.M."/>
            <person name="Emerson J.B."/>
            <person name="Anantharaman K."/>
            <person name="Thomas B.C."/>
            <person name="Malmstrom R."/>
            <person name="Stieglmeier M."/>
            <person name="Klingl A."/>
            <person name="Woyke T."/>
            <person name="Ryan C.M."/>
            <person name="Banfield J.F."/>
        </authorList>
    </citation>
    <scope>NUCLEOTIDE SEQUENCE [LARGE SCALE GENOMIC DNA]</scope>
    <source>
        <strain evidence="6">CG11_big_fil_rev_8_21_14_0_20_42_13</strain>
    </source>
</reference>
<dbReference type="AlphaFoldDB" id="A0A2H0LXD8"/>
<feature type="domain" description="GGDEF" evidence="4">
    <location>
        <begin position="730"/>
        <end position="864"/>
    </location>
</feature>
<feature type="coiled-coil region" evidence="1">
    <location>
        <begin position="675"/>
        <end position="702"/>
    </location>
</feature>
<dbReference type="Gene3D" id="3.30.450.20">
    <property type="entry name" value="PAS domain"/>
    <property type="match status" value="5"/>
</dbReference>
<dbReference type="EMBL" id="PCWA01000109">
    <property type="protein sequence ID" value="PIQ88334.1"/>
    <property type="molecule type" value="Genomic_DNA"/>
</dbReference>
<dbReference type="PROSITE" id="PS51832">
    <property type="entry name" value="HD_GYP"/>
    <property type="match status" value="1"/>
</dbReference>
<dbReference type="InterPro" id="IPR000014">
    <property type="entry name" value="PAS"/>
</dbReference>
<dbReference type="Pfam" id="PF13426">
    <property type="entry name" value="PAS_9"/>
    <property type="match status" value="2"/>
</dbReference>
<dbReference type="InterPro" id="IPR003607">
    <property type="entry name" value="HD/PDEase_dom"/>
</dbReference>
<feature type="domain" description="PAC" evidence="3">
    <location>
        <begin position="98"/>
        <end position="152"/>
    </location>
</feature>
<feature type="domain" description="PAS" evidence="2">
    <location>
        <begin position="279"/>
        <end position="320"/>
    </location>
</feature>
<dbReference type="CDD" id="cd00130">
    <property type="entry name" value="PAS"/>
    <property type="match status" value="1"/>
</dbReference>
<dbReference type="InterPro" id="IPR001610">
    <property type="entry name" value="PAC"/>
</dbReference>
<protein>
    <recommendedName>
        <fullName evidence="8">Diguanylate cyclase</fullName>
    </recommendedName>
</protein>
<evidence type="ECO:0000259" key="4">
    <source>
        <dbReference type="PROSITE" id="PS50887"/>
    </source>
</evidence>
<dbReference type="PROSITE" id="PS50887">
    <property type="entry name" value="GGDEF"/>
    <property type="match status" value="1"/>
</dbReference>
<feature type="domain" description="PAC" evidence="3">
    <location>
        <begin position="226"/>
        <end position="278"/>
    </location>
</feature>
<comment type="caution">
    <text evidence="6">The sequence shown here is derived from an EMBL/GenBank/DDBJ whole genome shotgun (WGS) entry which is preliminary data.</text>
</comment>
<dbReference type="SUPFAM" id="SSF55785">
    <property type="entry name" value="PYP-like sensor domain (PAS domain)"/>
    <property type="match status" value="4"/>
</dbReference>
<accession>A0A2H0LXD8</accession>
<keyword evidence="1" id="KW-0175">Coiled coil</keyword>
<dbReference type="Gene3D" id="1.10.3210.10">
    <property type="entry name" value="Hypothetical protein af1432"/>
    <property type="match status" value="1"/>
</dbReference>
<dbReference type="InterPro" id="IPR037522">
    <property type="entry name" value="HD_GYP_dom"/>
</dbReference>
<dbReference type="SUPFAM" id="SSF109604">
    <property type="entry name" value="HD-domain/PDEase-like"/>
    <property type="match status" value="1"/>
</dbReference>
<dbReference type="Pfam" id="PF00990">
    <property type="entry name" value="GGDEF"/>
    <property type="match status" value="1"/>
</dbReference>
<evidence type="ECO:0000259" key="2">
    <source>
        <dbReference type="PROSITE" id="PS50112"/>
    </source>
</evidence>
<feature type="domain" description="HD-GYP" evidence="5">
    <location>
        <begin position="896"/>
        <end position="1084"/>
    </location>
</feature>